<dbReference type="EMBL" id="JACJTB010000013">
    <property type="protein sequence ID" value="MBD2595124.1"/>
    <property type="molecule type" value="Genomic_DNA"/>
</dbReference>
<evidence type="ECO:0000313" key="1">
    <source>
        <dbReference type="EMBL" id="MBD2595124.1"/>
    </source>
</evidence>
<name>A0ABR8FYB1_9NOSO</name>
<dbReference type="RefSeq" id="WP_190967948.1">
    <property type="nucleotide sequence ID" value="NZ_JACJTB010000013.1"/>
</dbReference>
<keyword evidence="2" id="KW-1185">Reference proteome</keyword>
<proteinExistence type="predicted"/>
<protein>
    <recommendedName>
        <fullName evidence="3">DNA methyltransferase</fullName>
    </recommendedName>
</protein>
<comment type="caution">
    <text evidence="1">The sequence shown here is derived from an EMBL/GenBank/DDBJ whole genome shotgun (WGS) entry which is preliminary data.</text>
</comment>
<organism evidence="1 2">
    <name type="scientific">Nostoc spongiaeforme FACHB-130</name>
    <dbReference type="NCBI Taxonomy" id="1357510"/>
    <lineage>
        <taxon>Bacteria</taxon>
        <taxon>Bacillati</taxon>
        <taxon>Cyanobacteriota</taxon>
        <taxon>Cyanophyceae</taxon>
        <taxon>Nostocales</taxon>
        <taxon>Nostocaceae</taxon>
        <taxon>Nostoc</taxon>
    </lineage>
</organism>
<evidence type="ECO:0008006" key="3">
    <source>
        <dbReference type="Google" id="ProtNLM"/>
    </source>
</evidence>
<evidence type="ECO:0000313" key="2">
    <source>
        <dbReference type="Proteomes" id="UP000603457"/>
    </source>
</evidence>
<dbReference type="Proteomes" id="UP000603457">
    <property type="component" value="Unassembled WGS sequence"/>
</dbReference>
<gene>
    <name evidence="1" type="ORF">H6G74_12385</name>
</gene>
<sequence>MNHREKLLKVYQDIAKVEINQIILPEEYQNYVAEVARNCFKRKAAHTVLITLLVHKILHPSQDIRYHQAEMMDGFSGRSIDTKYITPTLTELGLPAMAESGWLTRSFEQPYPYTLSYNGNISPKSLKIAFLNIIDFVQTHSEKAEDVLKLLLKLIKSAKDDNLVEIVKLTNPEKLSIQNVINALDEHFNHNYATVGGSKLPVIAFYAIYQILIKEISRYSFCKLGKLGSHTASDRTSRTAGDIEIFNQNNHLVEAIEVKHVQEITLQIVYRAREKIIKYNPRRYYIFAAKDIKQSEAEEINKLITQISSEHGCQVILNGIIPTIKYYLRLIDSISDFIEGYSYLIASDNELQKIHKEKWNEILGGLMNEE</sequence>
<reference evidence="1 2" key="1">
    <citation type="journal article" date="2020" name="ISME J.">
        <title>Comparative genomics reveals insights into cyanobacterial evolution and habitat adaptation.</title>
        <authorList>
            <person name="Chen M.Y."/>
            <person name="Teng W.K."/>
            <person name="Zhao L."/>
            <person name="Hu C.X."/>
            <person name="Zhou Y.K."/>
            <person name="Han B.P."/>
            <person name="Song L.R."/>
            <person name="Shu W.S."/>
        </authorList>
    </citation>
    <scope>NUCLEOTIDE SEQUENCE [LARGE SCALE GENOMIC DNA]</scope>
    <source>
        <strain evidence="1 2">FACHB-130</strain>
    </source>
</reference>
<accession>A0ABR8FYB1</accession>